<organism evidence="1 2">
    <name type="scientific">Diabrotica balteata</name>
    <name type="common">Banded cucumber beetle</name>
    <dbReference type="NCBI Taxonomy" id="107213"/>
    <lineage>
        <taxon>Eukaryota</taxon>
        <taxon>Metazoa</taxon>
        <taxon>Ecdysozoa</taxon>
        <taxon>Arthropoda</taxon>
        <taxon>Hexapoda</taxon>
        <taxon>Insecta</taxon>
        <taxon>Pterygota</taxon>
        <taxon>Neoptera</taxon>
        <taxon>Endopterygota</taxon>
        <taxon>Coleoptera</taxon>
        <taxon>Polyphaga</taxon>
        <taxon>Cucujiformia</taxon>
        <taxon>Chrysomeloidea</taxon>
        <taxon>Chrysomelidae</taxon>
        <taxon>Galerucinae</taxon>
        <taxon>Diabroticina</taxon>
        <taxon>Diabroticites</taxon>
        <taxon>Diabrotica</taxon>
    </lineage>
</organism>
<reference evidence="1" key="1">
    <citation type="submission" date="2022-01" db="EMBL/GenBank/DDBJ databases">
        <authorList>
            <person name="King R."/>
        </authorList>
    </citation>
    <scope>NUCLEOTIDE SEQUENCE</scope>
</reference>
<dbReference type="AlphaFoldDB" id="A0A9N9XK63"/>
<keyword evidence="2" id="KW-1185">Reference proteome</keyword>
<sequence length="129" mass="15273">MCINRATRKDRIEQNVTVNTFNFERVQRFKYLGAVITADNDVTEEINRQNPVCNRCLFALDKLIKSKNLTRTSKIKIYKSIVRPVITYGCETWTMTKANEEKLRRFERKIFGPHHDITTNQYKIRTISN</sequence>
<evidence type="ECO:0008006" key="3">
    <source>
        <dbReference type="Google" id="ProtNLM"/>
    </source>
</evidence>
<evidence type="ECO:0000313" key="1">
    <source>
        <dbReference type="EMBL" id="CAG9839827.1"/>
    </source>
</evidence>
<name>A0A9N9XK63_DIABA</name>
<dbReference type="OrthoDB" id="410404at2759"/>
<dbReference type="PANTHER" id="PTHR47027:SF29">
    <property type="entry name" value="C2H2-TYPE DOMAIN-CONTAINING PROTEIN"/>
    <property type="match status" value="1"/>
</dbReference>
<proteinExistence type="predicted"/>
<dbReference type="Proteomes" id="UP001153709">
    <property type="component" value="Chromosome 8"/>
</dbReference>
<evidence type="ECO:0000313" key="2">
    <source>
        <dbReference type="Proteomes" id="UP001153709"/>
    </source>
</evidence>
<gene>
    <name evidence="1" type="ORF">DIABBA_LOCUS12557</name>
</gene>
<accession>A0A9N9XK63</accession>
<dbReference type="PANTHER" id="PTHR47027">
    <property type="entry name" value="REVERSE TRANSCRIPTASE DOMAIN-CONTAINING PROTEIN"/>
    <property type="match status" value="1"/>
</dbReference>
<protein>
    <recommendedName>
        <fullName evidence="3">Endonuclease-reverse transcriptase</fullName>
    </recommendedName>
</protein>
<dbReference type="EMBL" id="OU898283">
    <property type="protein sequence ID" value="CAG9839827.1"/>
    <property type="molecule type" value="Genomic_DNA"/>
</dbReference>